<reference evidence="1" key="1">
    <citation type="submission" date="2019-05" db="EMBL/GenBank/DDBJ databases">
        <authorList>
            <consortium name="Pathogen Informatics"/>
        </authorList>
    </citation>
    <scope>NUCLEOTIDE SEQUENCE [LARGE SCALE GENOMIC DNA]</scope>
    <source>
        <strain evidence="1">NCTC12965</strain>
    </source>
</reference>
<name>A0A4U9TG23_SERFO</name>
<protein>
    <submittedName>
        <fullName evidence="1">Uncharacterized protein</fullName>
    </submittedName>
</protein>
<accession>A0A4U9TG23</accession>
<gene>
    <name evidence="1" type="ORF">NCTC12965_00395</name>
</gene>
<dbReference type="AlphaFoldDB" id="A0A4U9TG23"/>
<organism evidence="1">
    <name type="scientific">Serratia fonticola</name>
    <dbReference type="NCBI Taxonomy" id="47917"/>
    <lineage>
        <taxon>Bacteria</taxon>
        <taxon>Pseudomonadati</taxon>
        <taxon>Pseudomonadota</taxon>
        <taxon>Gammaproteobacteria</taxon>
        <taxon>Enterobacterales</taxon>
        <taxon>Yersiniaceae</taxon>
        <taxon>Serratia</taxon>
    </lineage>
</organism>
<proteinExistence type="predicted"/>
<evidence type="ECO:0000313" key="1">
    <source>
        <dbReference type="EMBL" id="VTR17637.1"/>
    </source>
</evidence>
<dbReference type="EMBL" id="CABEEZ010000016">
    <property type="protein sequence ID" value="VTR17637.1"/>
    <property type="molecule type" value="Genomic_DNA"/>
</dbReference>
<sequence length="141" mass="15405">MTLFKKSVEELCIGQNGQRLPLIHSLSDSQRDSGISVSEFSDPPGVQLSNTGETAQQKFFCDFRSYRLDVDHLRGLRFVLPNIILNGDKFYPAPLRGNSRREGSMELRGTIIENHNCAVLVGDESFSMAAAEGAGSSPVSA</sequence>